<dbReference type="InterPro" id="IPR013783">
    <property type="entry name" value="Ig-like_fold"/>
</dbReference>
<dbReference type="InterPro" id="IPR051172">
    <property type="entry name" value="Chlamydia_OmcB"/>
</dbReference>
<keyword evidence="2" id="KW-1133">Transmembrane helix</keyword>
<feature type="domain" description="DUF11" evidence="3">
    <location>
        <begin position="448"/>
        <end position="560"/>
    </location>
</feature>
<dbReference type="NCBIfam" id="TIGR01451">
    <property type="entry name" value="B_ant_repeat"/>
    <property type="match status" value="9"/>
</dbReference>
<dbReference type="PANTHER" id="PTHR34819:SF3">
    <property type="entry name" value="CELL SURFACE PROTEIN"/>
    <property type="match status" value="1"/>
</dbReference>
<name>A0A955KY79_9BACT</name>
<feature type="domain" description="DUF11" evidence="3">
    <location>
        <begin position="569"/>
        <end position="698"/>
    </location>
</feature>
<feature type="domain" description="DUF11" evidence="3">
    <location>
        <begin position="1268"/>
        <end position="1365"/>
    </location>
</feature>
<dbReference type="PANTHER" id="PTHR34819">
    <property type="entry name" value="LARGE CYSTEINE-RICH PERIPLASMIC PROTEIN OMCB"/>
    <property type="match status" value="1"/>
</dbReference>
<evidence type="ECO:0000313" key="4">
    <source>
        <dbReference type="EMBL" id="MCA9376921.1"/>
    </source>
</evidence>
<keyword evidence="2" id="KW-0472">Membrane</keyword>
<feature type="transmembrane region" description="Helical" evidence="2">
    <location>
        <begin position="2059"/>
        <end position="2077"/>
    </location>
</feature>
<dbReference type="Gene3D" id="2.60.40.10">
    <property type="entry name" value="Immunoglobulins"/>
    <property type="match status" value="1"/>
</dbReference>
<evidence type="ECO:0000256" key="2">
    <source>
        <dbReference type="SAM" id="Phobius"/>
    </source>
</evidence>
<feature type="compositionally biased region" description="Basic and acidic residues" evidence="1">
    <location>
        <begin position="2036"/>
        <end position="2051"/>
    </location>
</feature>
<dbReference type="EMBL" id="JAGQLN010000011">
    <property type="protein sequence ID" value="MCA9376921.1"/>
    <property type="molecule type" value="Genomic_DNA"/>
</dbReference>
<gene>
    <name evidence="4" type="ORF">KC685_03315</name>
</gene>
<feature type="domain" description="DUF11" evidence="3">
    <location>
        <begin position="854"/>
        <end position="959"/>
    </location>
</feature>
<organism evidence="4 5">
    <name type="scientific">Candidatus Dojkabacteria bacterium</name>
    <dbReference type="NCBI Taxonomy" id="2099670"/>
    <lineage>
        <taxon>Bacteria</taxon>
        <taxon>Candidatus Dojkabacteria</taxon>
    </lineage>
</organism>
<feature type="domain" description="DUF11" evidence="3">
    <location>
        <begin position="44"/>
        <end position="157"/>
    </location>
</feature>
<accession>A0A955KY79</accession>
<feature type="domain" description="DUF11" evidence="3">
    <location>
        <begin position="971"/>
        <end position="1087"/>
    </location>
</feature>
<keyword evidence="2" id="KW-0812">Transmembrane</keyword>
<dbReference type="Gene3D" id="2.60.40.1170">
    <property type="entry name" value="Mu homology domain, subdomain B"/>
    <property type="match status" value="2"/>
</dbReference>
<dbReference type="Pfam" id="PF01345">
    <property type="entry name" value="DUF11"/>
    <property type="match status" value="11"/>
</dbReference>
<evidence type="ECO:0000313" key="5">
    <source>
        <dbReference type="Proteomes" id="UP000741282"/>
    </source>
</evidence>
<evidence type="ECO:0000259" key="3">
    <source>
        <dbReference type="Pfam" id="PF01345"/>
    </source>
</evidence>
<feature type="domain" description="DUF11" evidence="3">
    <location>
        <begin position="297"/>
        <end position="405"/>
    </location>
</feature>
<feature type="domain" description="DUF11" evidence="3">
    <location>
        <begin position="714"/>
        <end position="830"/>
    </location>
</feature>
<sequence length="2082" mass="225268">MRIGVSVPYSIDADSFTNTATMYSYEYPDGLTADETTEVIERFDLSVKKSSSTDLLIPGQDSSFSYDVRVENLGPSDVEGVNMKDIIPAPFTFIGYTLTSTTPGTVLCSTIGNNVDCDISYLRPGDYVVFKLNVSVPLNAESGTILNTAVFTTSETGETEWKAEDQVTIEEKAELDLVKSADKLSVAAGDTFTYTLRLSNLGPSDADNVILTDSIPAMFEILSVDSTDCSLVGNDLTCDVGTLLPDGIAFEVNILVKVDPAATEGEVKNTAYGYSDEDKTDDELVVGIYEDINIYTAKTHSANPVTAGNSTFDYTIVVKNNGLSQTDDLVVYDFLPEEFDYQSYTSTVGTCTYDPSPTFVDGEQLDTRFGVVVMPTDSVGDPILICDLGDLGAGEEVLITVTMDVPVDVDATLPGQGVLNWGWEVTDEQVSDFSDRIDVVEDVVLDLIKTTSDKVLISGQDNAEYKLSLTNTGYSTADNVVLQDVLPAGFEFISADPSPSPCPGSVLPVGTVEWCIGTLKPGETFEVMITAFVVASVQDGSYTNTAYATSDEDKDSDTADVNVDGSATLSIDKELESEDPAIAGQDELMFSILVRNLGPSVADMVTVTDDLSDYLQSLMILGYDLTALDYSVSTDVGSCSAVDLDNYSLTCEIGTLGVYGTSTPLPTEVKIMVTVDVPDVMESGEFENSVVASSEDSEKVSDVAPFEIDEKEYLKIEKSADREEVIAGEISNLITYTVSVTNSGPSSAENVIVDDILPEGLVLESYPTECVEGIGYLHCELGELAVDQTIKFEYVMSAPSVIEGGTYNNYVGTRSDDCMVREVDEDLSEDSRAFLKYCAEDEFDLSVREDVKLVVDKVDSTDPVIAGTEFDYIITVTNEGFSQADKLGITDTIPAQLEAISVDDPNCSINGNNLLCKYDHLDSGETKVVKVTVLALPSLEAQVIENIAYAATEETKGYDEEETTIYEDPTLTVEKLVDRTTAVAGDDTPLTYTITATNEGPSDADNVIVYDFLPDQFQLGTYSSNIGICTVDDTFDPDVSLDLRAVVLPSYPYQTDKVIICDLGTMDPDQTFTLTYEMYVPEGVDSISDPGINNSGSLVSDEKSLKFERDVEITEDVKLVIEKYDNYEDEESAVAGRDYVTYTIEVTNNGESDADNVCVSDLLPEGFVHIFSTPTPETEGCSENSSENPDALEWYFEHVASGETKTITVVVFVESSVLAGSYENLASVKSDEDSNDGSEITDVDVEVNLDMQKEDGDFTAVAGDPVLGYVTYTLTAMNYGPSDATEVTVYDWFPDGFMITEYDDSICTVSLVDGLTSEFDPARWYEMSCMVGALEVGESFTTEVTVWIPYDMDTATYNNYAEANDPDETQYCGDWGIEDDRTRIGLTESELESICYYDNEPIDVVEDVQLDVDKSSDPSVVHPGEEFEYLISVRNGGDSDAENVMITDEMPSVFEIVDVNIEKGECSVDGQTISCTIDKLDPDEIVEMIVTVRASVDAYPDVYTNYVVTSSDEDEGDEDSDDTEVLSIPDMFITKSNDWLGSTEPLSPGDVVRYSITLSVEDLLKKGDDLDEDIEQEINPSAVPLSISKEMIFHGVQDVVLTDLIPEGLSFIPGTSEVVDENGDPVSYSEPVYDDNAGVWMLGDIMVGGKVIVSYDAIVDGDADAGEYSDLAWATGTTPGDVEVLSKADEVDPSYFSENIVGTYVQVALNEFVETGVVLGSAIVRLPNTGVSSLISIVGLLTLLIGLVLFVGDWFKNKRSSKLFLRSGVAGVTAVMMSILLLASAQPALAQVGISISQPDAQTNDNNFKIPYVVANISNENIELACYVKGPSDVAFSTFGVSKSFTKSGTGFCQVDDNVVAENGVYQFKVEGSGYVSDIVEVDFSALVPDAPESYERTESDTCTSTLTFTVPSSSSATKAQIFRSTETSFVASATTLVGELAVSSGEDVEFLDTPSDCNDTYYYSLRLIDEFGNSSTFVGDEVVITQVIDEPVTTTNTSGQGDTGGTVEGAVDTNGDGVIDEKDGEVLGEEETPDDDTKTNEDEADKKDTSEESFVEKYGVIILGLAVVGVVVYWYVRRQRA</sequence>
<dbReference type="InterPro" id="IPR001434">
    <property type="entry name" value="OmcB-like_DUF11"/>
</dbReference>
<feature type="domain" description="DUF11" evidence="3">
    <location>
        <begin position="1410"/>
        <end position="1519"/>
    </location>
</feature>
<reference evidence="4" key="1">
    <citation type="submission" date="2020-04" db="EMBL/GenBank/DDBJ databases">
        <authorList>
            <person name="Zhang T."/>
        </authorList>
    </citation>
    <scope>NUCLEOTIDE SEQUENCE</scope>
    <source>
        <strain evidence="4">HKST-UBA17</strain>
    </source>
</reference>
<feature type="transmembrane region" description="Helical" evidence="2">
    <location>
        <begin position="1763"/>
        <end position="1783"/>
    </location>
</feature>
<reference evidence="4" key="2">
    <citation type="journal article" date="2021" name="Microbiome">
        <title>Successional dynamics and alternative stable states in a saline activated sludge microbial community over 9 years.</title>
        <authorList>
            <person name="Wang Y."/>
            <person name="Ye J."/>
            <person name="Ju F."/>
            <person name="Liu L."/>
            <person name="Boyd J.A."/>
            <person name="Deng Y."/>
            <person name="Parks D.H."/>
            <person name="Jiang X."/>
            <person name="Yin X."/>
            <person name="Woodcroft B.J."/>
            <person name="Tyson G.W."/>
            <person name="Hugenholtz P."/>
            <person name="Polz M.F."/>
            <person name="Zhang T."/>
        </authorList>
    </citation>
    <scope>NUCLEOTIDE SEQUENCE</scope>
    <source>
        <strain evidence="4">HKST-UBA17</strain>
    </source>
</reference>
<protein>
    <submittedName>
        <fullName evidence="4">DUF11 domain-containing protein</fullName>
    </submittedName>
</protein>
<comment type="caution">
    <text evidence="4">The sequence shown here is derived from an EMBL/GenBank/DDBJ whole genome shotgun (WGS) entry which is preliminary data.</text>
</comment>
<feature type="domain" description="DUF11" evidence="3">
    <location>
        <begin position="1133"/>
        <end position="1238"/>
    </location>
</feature>
<evidence type="ECO:0000256" key="1">
    <source>
        <dbReference type="SAM" id="MobiDB-lite"/>
    </source>
</evidence>
<feature type="domain" description="DUF11" evidence="3">
    <location>
        <begin position="175"/>
        <end position="281"/>
    </location>
</feature>
<feature type="transmembrane region" description="Helical" evidence="2">
    <location>
        <begin position="1731"/>
        <end position="1751"/>
    </location>
</feature>
<feature type="region of interest" description="Disordered" evidence="1">
    <location>
        <begin position="1994"/>
        <end position="2052"/>
    </location>
</feature>
<dbReference type="Proteomes" id="UP000741282">
    <property type="component" value="Unassembled WGS sequence"/>
</dbReference>
<dbReference type="InterPro" id="IPR047589">
    <property type="entry name" value="DUF11_rpt"/>
</dbReference>
<proteinExistence type="predicted"/>